<dbReference type="EMBL" id="CP040946">
    <property type="protein sequence ID" value="QDC45289.1"/>
    <property type="molecule type" value="Genomic_DNA"/>
</dbReference>
<gene>
    <name evidence="1" type="ORF">FIU01_02865</name>
</gene>
<evidence type="ECO:0000313" key="1">
    <source>
        <dbReference type="EMBL" id="QDC45289.1"/>
    </source>
</evidence>
<sequence>MKRLHFNSQQILRSHYGLALLFVLTLVMAGLVAHGSWRRQALQHALTTQPVPTPRASFASTARPVVRPIVQPTLQDWPSAAEADRISADILSQADAMGMLFERAEFQSLPLAQPSLLIQRIKLPVKGDYLQVRYFLQQVLQRYPSLALSQFKLQRSDVMQTEVEAYIEFHLYLHKRGPS</sequence>
<organism evidence="1 2">
    <name type="scientific">Methylophilus medardicus</name>
    <dbReference type="NCBI Taxonomy" id="2588534"/>
    <lineage>
        <taxon>Bacteria</taxon>
        <taxon>Pseudomonadati</taxon>
        <taxon>Pseudomonadota</taxon>
        <taxon>Betaproteobacteria</taxon>
        <taxon>Nitrosomonadales</taxon>
        <taxon>Methylophilaceae</taxon>
        <taxon>Methylophilus</taxon>
    </lineage>
</organism>
<proteinExistence type="predicted"/>
<accession>A0A5B8CVL6</accession>
<dbReference type="OrthoDB" id="9096701at2"/>
<reference evidence="2" key="1">
    <citation type="journal article" date="2019" name="ISME J.">
        <title>Evolution in action: habitat transition from sediment to the pelagial leads to genome streamlining in Methylophilaceae.</title>
        <authorList>
            <person name="Salcher M."/>
            <person name="Schaefle D."/>
            <person name="Kaspar M."/>
            <person name="Neuenschwander S.M."/>
            <person name="Ghai R."/>
        </authorList>
    </citation>
    <scope>NUCLEOTIDE SEQUENCE [LARGE SCALE GENOMIC DNA]</scope>
    <source>
        <strain evidence="2">MMS-M-51</strain>
    </source>
</reference>
<evidence type="ECO:0008006" key="3">
    <source>
        <dbReference type="Google" id="ProtNLM"/>
    </source>
</evidence>
<protein>
    <recommendedName>
        <fullName evidence="3">Pilus assembly protein PilO</fullName>
    </recommendedName>
</protein>
<keyword evidence="2" id="KW-1185">Reference proteome</keyword>
<name>A0A5B8CVL6_9PROT</name>
<dbReference type="Proteomes" id="UP000311008">
    <property type="component" value="Chromosome"/>
</dbReference>
<evidence type="ECO:0000313" key="2">
    <source>
        <dbReference type="Proteomes" id="UP000311008"/>
    </source>
</evidence>
<dbReference type="KEGG" id="mmec:FIU01_02865"/>
<dbReference type="AlphaFoldDB" id="A0A5B8CVL6"/>